<organism evidence="1">
    <name type="scientific">Siphoviridae sp. ct3o911</name>
    <dbReference type="NCBI Taxonomy" id="2827560"/>
    <lineage>
        <taxon>Viruses</taxon>
        <taxon>Duplodnaviria</taxon>
        <taxon>Heunggongvirae</taxon>
        <taxon>Uroviricota</taxon>
        <taxon>Caudoviricetes</taxon>
    </lineage>
</organism>
<reference evidence="1" key="1">
    <citation type="journal article" date="2021" name="Proc. Natl. Acad. Sci. U.S.A.">
        <title>A Catalog of Tens of Thousands of Viruses from Human Metagenomes Reveals Hidden Associations with Chronic Diseases.</title>
        <authorList>
            <person name="Tisza M.J."/>
            <person name="Buck C.B."/>
        </authorList>
    </citation>
    <scope>NUCLEOTIDE SEQUENCE</scope>
    <source>
        <strain evidence="1">Ct3o911</strain>
    </source>
</reference>
<evidence type="ECO:0000313" key="1">
    <source>
        <dbReference type="EMBL" id="DAD70148.1"/>
    </source>
</evidence>
<name>A0A8S5LJB8_9CAUD</name>
<proteinExistence type="predicted"/>
<protein>
    <submittedName>
        <fullName evidence="1">Uncharacterized protein</fullName>
    </submittedName>
</protein>
<sequence length="177" mass="20246">MAKKNQRNQAMRAPRECVQLMYWQGTQVKPGEVYGVDEKGPYVTDKTMYKGFMSFRRPSVNNPLFWSACKESKSAETVRQILGRWVSMPPVKVSALEKARAEEVRKVRQNSAAAIWRGEQTSVIRKRGMKFKSRQHGNCAEYRLATIEQYGATVEMNGRRVTVTDKVGFYLDGGTIR</sequence>
<accession>A0A8S5LJB8</accession>
<dbReference type="EMBL" id="BK015861">
    <property type="protein sequence ID" value="DAD70148.1"/>
    <property type="molecule type" value="Genomic_DNA"/>
</dbReference>